<dbReference type="InterPro" id="IPR036890">
    <property type="entry name" value="HATPase_C_sf"/>
</dbReference>
<dbReference type="InterPro" id="IPR011006">
    <property type="entry name" value="CheY-like_superfamily"/>
</dbReference>
<dbReference type="SMART" id="SM00448">
    <property type="entry name" value="REC"/>
    <property type="match status" value="1"/>
</dbReference>
<dbReference type="Gene3D" id="3.40.50.2300">
    <property type="match status" value="1"/>
</dbReference>
<dbReference type="AlphaFoldDB" id="A0A1F6GFH6"/>
<dbReference type="SMART" id="SM00388">
    <property type="entry name" value="HisKA"/>
    <property type="match status" value="1"/>
</dbReference>
<evidence type="ECO:0000259" key="5">
    <source>
        <dbReference type="PROSITE" id="PS50109"/>
    </source>
</evidence>
<keyword evidence="3 4" id="KW-0597">Phosphoprotein</keyword>
<dbReference type="EMBL" id="MFNE01000008">
    <property type="protein sequence ID" value="OGG96860.1"/>
    <property type="molecule type" value="Genomic_DNA"/>
</dbReference>
<dbReference type="Pfam" id="PF00512">
    <property type="entry name" value="HisKA"/>
    <property type="match status" value="1"/>
</dbReference>
<organism evidence="7 8">
    <name type="scientific">Candidatus Lambdaproteobacteria bacterium RIFOXYD2_FULL_50_16</name>
    <dbReference type="NCBI Taxonomy" id="1817772"/>
    <lineage>
        <taxon>Bacteria</taxon>
        <taxon>Pseudomonadati</taxon>
        <taxon>Pseudomonadota</taxon>
        <taxon>Candidatus Lambdaproteobacteria</taxon>
    </lineage>
</organism>
<dbReference type="InterPro" id="IPR004358">
    <property type="entry name" value="Sig_transdc_His_kin-like_C"/>
</dbReference>
<dbReference type="Proteomes" id="UP000178449">
    <property type="component" value="Unassembled WGS sequence"/>
</dbReference>
<dbReference type="InterPro" id="IPR003661">
    <property type="entry name" value="HisK_dim/P_dom"/>
</dbReference>
<dbReference type="Gene3D" id="1.10.287.130">
    <property type="match status" value="1"/>
</dbReference>
<dbReference type="PROSITE" id="PS50109">
    <property type="entry name" value="HIS_KIN"/>
    <property type="match status" value="1"/>
</dbReference>
<dbReference type="STRING" id="1817772.A2527_00330"/>
<dbReference type="PANTHER" id="PTHR43547">
    <property type="entry name" value="TWO-COMPONENT HISTIDINE KINASE"/>
    <property type="match status" value="1"/>
</dbReference>
<sequence>MVGRNAEENKSFCILIVDDVDKNIQLVANCLKTEGYSMSYAQSGERALEMVKAQDFDLILLDVMMPGLDGFEVCHQLKADPETALVPVVFLTAKTDNASLVQAFEMGAVDFVTKPFNAKELRLRVRTHLNLKRTRERLTQTNQLKDKFFSIIAHDLKSPVSSLLGLAQVLAEGIDEFSPQEAQGFAQKIFDTGLRASTLLDQLLDWARSHQGKMPYEPTELSLSALAQENCDLFSETAQVKGITLVNLVPMGLKAFADKKSMSVVIRNLLGNALKFTHSGGLVELGGDVIGSRAHFWVKDTGRGMEPDQLERIFRLDLHSSTEGTAGEKGTGLGLILAQEFLENNQAQITVKSTPGKGSVFTFDLPLNPF</sequence>
<dbReference type="GO" id="GO:0000155">
    <property type="term" value="F:phosphorelay sensor kinase activity"/>
    <property type="evidence" value="ECO:0007669"/>
    <property type="project" value="InterPro"/>
</dbReference>
<dbReference type="SMART" id="SM00387">
    <property type="entry name" value="HATPase_c"/>
    <property type="match status" value="1"/>
</dbReference>
<evidence type="ECO:0000256" key="3">
    <source>
        <dbReference type="ARBA" id="ARBA00022553"/>
    </source>
</evidence>
<protein>
    <recommendedName>
        <fullName evidence="2">histidine kinase</fullName>
        <ecNumber evidence="2">2.7.13.3</ecNumber>
    </recommendedName>
</protein>
<dbReference type="SUPFAM" id="SSF52172">
    <property type="entry name" value="CheY-like"/>
    <property type="match status" value="1"/>
</dbReference>
<dbReference type="PANTHER" id="PTHR43547:SF2">
    <property type="entry name" value="HYBRID SIGNAL TRANSDUCTION HISTIDINE KINASE C"/>
    <property type="match status" value="1"/>
</dbReference>
<evidence type="ECO:0000259" key="6">
    <source>
        <dbReference type="PROSITE" id="PS50110"/>
    </source>
</evidence>
<proteinExistence type="predicted"/>
<evidence type="ECO:0000313" key="8">
    <source>
        <dbReference type="Proteomes" id="UP000178449"/>
    </source>
</evidence>
<dbReference type="SUPFAM" id="SSF55874">
    <property type="entry name" value="ATPase domain of HSP90 chaperone/DNA topoisomerase II/histidine kinase"/>
    <property type="match status" value="1"/>
</dbReference>
<dbReference type="CDD" id="cd00082">
    <property type="entry name" value="HisKA"/>
    <property type="match status" value="1"/>
</dbReference>
<dbReference type="CDD" id="cd19920">
    <property type="entry name" value="REC_PA4781-like"/>
    <property type="match status" value="1"/>
</dbReference>
<evidence type="ECO:0000256" key="2">
    <source>
        <dbReference type="ARBA" id="ARBA00012438"/>
    </source>
</evidence>
<dbReference type="Gene3D" id="3.30.565.10">
    <property type="entry name" value="Histidine kinase-like ATPase, C-terminal domain"/>
    <property type="match status" value="1"/>
</dbReference>
<dbReference type="EC" id="2.7.13.3" evidence="2"/>
<name>A0A1F6GFH6_9PROT</name>
<feature type="domain" description="Histidine kinase" evidence="5">
    <location>
        <begin position="151"/>
        <end position="369"/>
    </location>
</feature>
<dbReference type="SUPFAM" id="SSF47384">
    <property type="entry name" value="Homodimeric domain of signal transducing histidine kinase"/>
    <property type="match status" value="1"/>
</dbReference>
<dbReference type="PROSITE" id="PS50110">
    <property type="entry name" value="RESPONSE_REGULATORY"/>
    <property type="match status" value="1"/>
</dbReference>
<dbReference type="Pfam" id="PF02518">
    <property type="entry name" value="HATPase_c"/>
    <property type="match status" value="1"/>
</dbReference>
<dbReference type="InterPro" id="IPR005467">
    <property type="entry name" value="His_kinase_dom"/>
</dbReference>
<feature type="modified residue" description="4-aspartylphosphate" evidence="4">
    <location>
        <position position="62"/>
    </location>
</feature>
<reference evidence="7 8" key="1">
    <citation type="journal article" date="2016" name="Nat. Commun.">
        <title>Thousands of microbial genomes shed light on interconnected biogeochemical processes in an aquifer system.</title>
        <authorList>
            <person name="Anantharaman K."/>
            <person name="Brown C.T."/>
            <person name="Hug L.A."/>
            <person name="Sharon I."/>
            <person name="Castelle C.J."/>
            <person name="Probst A.J."/>
            <person name="Thomas B.C."/>
            <person name="Singh A."/>
            <person name="Wilkins M.J."/>
            <person name="Karaoz U."/>
            <person name="Brodie E.L."/>
            <person name="Williams K.H."/>
            <person name="Hubbard S.S."/>
            <person name="Banfield J.F."/>
        </authorList>
    </citation>
    <scope>NUCLEOTIDE SEQUENCE [LARGE SCALE GENOMIC DNA]</scope>
</reference>
<evidence type="ECO:0000256" key="1">
    <source>
        <dbReference type="ARBA" id="ARBA00000085"/>
    </source>
</evidence>
<dbReference type="InterPro" id="IPR003594">
    <property type="entry name" value="HATPase_dom"/>
</dbReference>
<dbReference type="PRINTS" id="PR00344">
    <property type="entry name" value="BCTRLSENSOR"/>
</dbReference>
<comment type="caution">
    <text evidence="7">The sequence shown here is derived from an EMBL/GenBank/DDBJ whole genome shotgun (WGS) entry which is preliminary data.</text>
</comment>
<evidence type="ECO:0000313" key="7">
    <source>
        <dbReference type="EMBL" id="OGG96860.1"/>
    </source>
</evidence>
<gene>
    <name evidence="7" type="ORF">A2527_00330</name>
</gene>
<dbReference type="InterPro" id="IPR036097">
    <property type="entry name" value="HisK_dim/P_sf"/>
</dbReference>
<evidence type="ECO:0000256" key="4">
    <source>
        <dbReference type="PROSITE-ProRule" id="PRU00169"/>
    </source>
</evidence>
<dbReference type="InterPro" id="IPR001789">
    <property type="entry name" value="Sig_transdc_resp-reg_receiver"/>
</dbReference>
<comment type="catalytic activity">
    <reaction evidence="1">
        <text>ATP + protein L-histidine = ADP + protein N-phospho-L-histidine.</text>
        <dbReference type="EC" id="2.7.13.3"/>
    </reaction>
</comment>
<accession>A0A1F6GFH6</accession>
<feature type="domain" description="Response regulatory" evidence="6">
    <location>
        <begin position="13"/>
        <end position="129"/>
    </location>
</feature>
<dbReference type="Pfam" id="PF00072">
    <property type="entry name" value="Response_reg"/>
    <property type="match status" value="1"/>
</dbReference>